<dbReference type="PANTHER" id="PTHR43591">
    <property type="entry name" value="METHYLTRANSFERASE"/>
    <property type="match status" value="1"/>
</dbReference>
<evidence type="ECO:0000259" key="1">
    <source>
        <dbReference type="Pfam" id="PF13649"/>
    </source>
</evidence>
<dbReference type="SUPFAM" id="SSF53335">
    <property type="entry name" value="S-adenosyl-L-methionine-dependent methyltransferases"/>
    <property type="match status" value="1"/>
</dbReference>
<reference evidence="2" key="1">
    <citation type="submission" date="2020-02" db="EMBL/GenBank/DDBJ databases">
        <authorList>
            <person name="Palmer J.M."/>
        </authorList>
    </citation>
    <scope>NUCLEOTIDE SEQUENCE</scope>
    <source>
        <strain evidence="2">EPUS1.4</strain>
        <tissue evidence="2">Thallus</tissue>
    </source>
</reference>
<evidence type="ECO:0000313" key="3">
    <source>
        <dbReference type="Proteomes" id="UP000606974"/>
    </source>
</evidence>
<gene>
    <name evidence="2" type="ORF">GJ744_011337</name>
</gene>
<dbReference type="Pfam" id="PF13649">
    <property type="entry name" value="Methyltransf_25"/>
    <property type="match status" value="1"/>
</dbReference>
<comment type="caution">
    <text evidence="2">The sequence shown here is derived from an EMBL/GenBank/DDBJ whole genome shotgun (WGS) entry which is preliminary data.</text>
</comment>
<dbReference type="OrthoDB" id="3647at2759"/>
<protein>
    <recommendedName>
        <fullName evidence="1">Methyltransferase domain-containing protein</fullName>
    </recommendedName>
</protein>
<dbReference type="Gene3D" id="3.40.50.150">
    <property type="entry name" value="Vaccinia Virus protein VP39"/>
    <property type="match status" value="1"/>
</dbReference>
<dbReference type="InterPro" id="IPR029063">
    <property type="entry name" value="SAM-dependent_MTases_sf"/>
</dbReference>
<organism evidence="2 3">
    <name type="scientific">Endocarpon pusillum</name>
    <dbReference type="NCBI Taxonomy" id="364733"/>
    <lineage>
        <taxon>Eukaryota</taxon>
        <taxon>Fungi</taxon>
        <taxon>Dikarya</taxon>
        <taxon>Ascomycota</taxon>
        <taxon>Pezizomycotina</taxon>
        <taxon>Eurotiomycetes</taxon>
        <taxon>Chaetothyriomycetidae</taxon>
        <taxon>Verrucariales</taxon>
        <taxon>Verrucariaceae</taxon>
        <taxon>Endocarpon</taxon>
    </lineage>
</organism>
<accession>A0A8H7EAT4</accession>
<dbReference type="EMBL" id="JAACFV010000008">
    <property type="protein sequence ID" value="KAF7513071.1"/>
    <property type="molecule type" value="Genomic_DNA"/>
</dbReference>
<name>A0A8H7EAT4_9EURO</name>
<dbReference type="Proteomes" id="UP000606974">
    <property type="component" value="Unassembled WGS sequence"/>
</dbReference>
<sequence length="257" mass="28237">MAVVEQVKKDYDNSAVNYNDYGSLPFGQLESELIKIALGDCSGLAILDLGGGTGVHAREAIDLGAVTVDLVDISPEMLKIGLEIEKSLGRENTIRFFEADVSKPLSHLPLHENGYDVVMANWIFSHAGSMEVLEGMFRNVVGYLKPGGRFVSVRDADPNSPAVENGKYGATYKCVKDIPGGSKYLLVLHCTRPIEFEGASLEIIYSGSTEMHERFGLTDVEVVPSESTEVIQKDPEFWKLFLERPSFAVVKATKEME</sequence>
<dbReference type="CDD" id="cd02440">
    <property type="entry name" value="AdoMet_MTases"/>
    <property type="match status" value="1"/>
</dbReference>
<feature type="domain" description="Methyltransferase" evidence="1">
    <location>
        <begin position="46"/>
        <end position="148"/>
    </location>
</feature>
<dbReference type="AlphaFoldDB" id="A0A8H7EAT4"/>
<keyword evidence="3" id="KW-1185">Reference proteome</keyword>
<dbReference type="InterPro" id="IPR041698">
    <property type="entry name" value="Methyltransf_25"/>
</dbReference>
<proteinExistence type="predicted"/>
<evidence type="ECO:0000313" key="2">
    <source>
        <dbReference type="EMBL" id="KAF7513071.1"/>
    </source>
</evidence>